<accession>A0A1C4E9T7</accession>
<gene>
    <name evidence="5" type="ORF">GA0061071_12017</name>
</gene>
<dbReference type="OrthoDB" id="2313602at2"/>
<organism evidence="5 6">
    <name type="scientific">Kosakonia oryzendophytica</name>
    <dbReference type="NCBI Taxonomy" id="1005665"/>
    <lineage>
        <taxon>Bacteria</taxon>
        <taxon>Pseudomonadati</taxon>
        <taxon>Pseudomonadota</taxon>
        <taxon>Gammaproteobacteria</taxon>
        <taxon>Enterobacterales</taxon>
        <taxon>Enterobacteriaceae</taxon>
        <taxon>Kosakonia</taxon>
    </lineage>
</organism>
<dbReference type="RefSeq" id="WP_061492445.1">
    <property type="nucleotide sequence ID" value="NZ_CP115659.1"/>
</dbReference>
<dbReference type="Gene3D" id="3.40.430.10">
    <property type="entry name" value="Dihydrofolate Reductase, subunit A"/>
    <property type="match status" value="1"/>
</dbReference>
<dbReference type="GO" id="GO:0008703">
    <property type="term" value="F:5-amino-6-(5-phosphoribosylamino)uracil reductase activity"/>
    <property type="evidence" value="ECO:0007669"/>
    <property type="project" value="InterPro"/>
</dbReference>
<dbReference type="Proteomes" id="UP000198975">
    <property type="component" value="Unassembled WGS sequence"/>
</dbReference>
<keyword evidence="2" id="KW-0521">NADP</keyword>
<name>A0A1C4E9T7_9ENTR</name>
<comment type="pathway">
    <text evidence="1">Cofactor biosynthesis; riboflavin biosynthesis.</text>
</comment>
<dbReference type="InterPro" id="IPR024072">
    <property type="entry name" value="DHFR-like_dom_sf"/>
</dbReference>
<evidence type="ECO:0000256" key="2">
    <source>
        <dbReference type="ARBA" id="ARBA00022857"/>
    </source>
</evidence>
<evidence type="ECO:0000259" key="4">
    <source>
        <dbReference type="Pfam" id="PF01872"/>
    </source>
</evidence>
<dbReference type="EMBL" id="FMAY01000020">
    <property type="protein sequence ID" value="SCC40423.1"/>
    <property type="molecule type" value="Genomic_DNA"/>
</dbReference>
<proteinExistence type="predicted"/>
<evidence type="ECO:0000256" key="3">
    <source>
        <dbReference type="ARBA" id="ARBA00023002"/>
    </source>
</evidence>
<dbReference type="InterPro" id="IPR050765">
    <property type="entry name" value="Riboflavin_Biosynth_HTPR"/>
</dbReference>
<protein>
    <submittedName>
        <fullName evidence="5">5-amino-6-(5-phosphoribosylamino)uracil reductase</fullName>
    </submittedName>
</protein>
<keyword evidence="3" id="KW-0560">Oxidoreductase</keyword>
<sequence>MKITIFSQISIDGKLTLGHGGSSKGLFQLLNDEDIQFIHQFRGKVDAIMVGRNTIVTDDPQLTNRYGGNNPLRIIPTSSLDFPDSARVLCSPEESLIVTTERARGHAMIQRIREHGKEVLFAGVDRVDFNFLFSLLQQRGIEHIMVEGGGYLNWQMFDLDVVDDIILMQLPIIIGGATTTTLADGEGYKDINHTKAFSLHHFDARSNYNLLHFKRMSAQTY</sequence>
<dbReference type="AlphaFoldDB" id="A0A1C4E9T7"/>
<dbReference type="Pfam" id="PF01872">
    <property type="entry name" value="RibD_C"/>
    <property type="match status" value="1"/>
</dbReference>
<reference evidence="6" key="1">
    <citation type="submission" date="2016-08" db="EMBL/GenBank/DDBJ databases">
        <authorList>
            <person name="Varghese N."/>
            <person name="Submissions Spin"/>
        </authorList>
    </citation>
    <scope>NUCLEOTIDE SEQUENCE [LARGE SCALE GENOMIC DNA]</scope>
    <source>
        <strain evidence="6">REICA_082</strain>
    </source>
</reference>
<dbReference type="PANTHER" id="PTHR38011:SF7">
    <property type="entry name" value="2,5-DIAMINO-6-RIBOSYLAMINO-4(3H)-PYRIMIDINONE 5'-PHOSPHATE REDUCTASE"/>
    <property type="match status" value="1"/>
</dbReference>
<dbReference type="InterPro" id="IPR002734">
    <property type="entry name" value="RibDG_C"/>
</dbReference>
<dbReference type="SUPFAM" id="SSF53597">
    <property type="entry name" value="Dihydrofolate reductase-like"/>
    <property type="match status" value="1"/>
</dbReference>
<evidence type="ECO:0000256" key="1">
    <source>
        <dbReference type="ARBA" id="ARBA00005104"/>
    </source>
</evidence>
<evidence type="ECO:0000313" key="5">
    <source>
        <dbReference type="EMBL" id="SCC40423.1"/>
    </source>
</evidence>
<keyword evidence="6" id="KW-1185">Reference proteome</keyword>
<dbReference type="PANTHER" id="PTHR38011">
    <property type="entry name" value="DIHYDROFOLATE REDUCTASE FAMILY PROTEIN (AFU_ORTHOLOGUE AFUA_8G06820)"/>
    <property type="match status" value="1"/>
</dbReference>
<dbReference type="GO" id="GO:0009231">
    <property type="term" value="P:riboflavin biosynthetic process"/>
    <property type="evidence" value="ECO:0007669"/>
    <property type="project" value="InterPro"/>
</dbReference>
<evidence type="ECO:0000313" key="6">
    <source>
        <dbReference type="Proteomes" id="UP000198975"/>
    </source>
</evidence>
<feature type="domain" description="Bacterial bifunctional deaminase-reductase C-terminal" evidence="4">
    <location>
        <begin position="2"/>
        <end position="192"/>
    </location>
</feature>